<sequence>MDSSLSDDIAISQSDIARLSQSDQLQLQQFIQSENQKATVQRTIHEFTETCFKKCIKQNSFTSGKLSGKEEGCMVNCVGRFLDCNLEVLRKLQGMGQG</sequence>
<keyword evidence="4" id="KW-1185">Reference proteome</keyword>
<dbReference type="EMBL" id="MU101987">
    <property type="protein sequence ID" value="KAF7845713.1"/>
    <property type="molecule type" value="Genomic_DNA"/>
</dbReference>
<dbReference type="OrthoDB" id="344165at2759"/>
<keyword evidence="1" id="KW-0653">Protein transport</keyword>
<organism evidence="3 4">
    <name type="scientific">Corymbia citriodora subsp. variegata</name>
    <dbReference type="NCBI Taxonomy" id="360336"/>
    <lineage>
        <taxon>Eukaryota</taxon>
        <taxon>Viridiplantae</taxon>
        <taxon>Streptophyta</taxon>
        <taxon>Embryophyta</taxon>
        <taxon>Tracheophyta</taxon>
        <taxon>Spermatophyta</taxon>
        <taxon>Magnoliopsida</taxon>
        <taxon>eudicotyledons</taxon>
        <taxon>Gunneridae</taxon>
        <taxon>Pentapetalae</taxon>
        <taxon>rosids</taxon>
        <taxon>malvids</taxon>
        <taxon>Myrtales</taxon>
        <taxon>Myrtaceae</taxon>
        <taxon>Myrtoideae</taxon>
        <taxon>Eucalypteae</taxon>
        <taxon>Corymbia</taxon>
    </lineage>
</organism>
<comment type="function">
    <text evidence="1">Mitochondrial intermembrane chaperone that participates in the import and insertion of some multi-pass transmembrane proteins into the mitochondrial inner membrane. Also required for the transfer of beta-barrel precursors from the TOM complex to the sorting and assembly machinery (SAM complex) of the outer membrane. Acts as a chaperone-like protein that protects the hydrophobic precursors from aggregation and guide them through the mitochondrial intermembrane space.</text>
</comment>
<comment type="caution">
    <text evidence="3">The sequence shown here is derived from an EMBL/GenBank/DDBJ whole genome shotgun (WGS) entry which is preliminary data.</text>
</comment>
<comment type="subunit">
    <text evidence="1">Heterohexamer.</text>
</comment>
<dbReference type="AlphaFoldDB" id="A0A8T0CEJ4"/>
<keyword evidence="1" id="KW-0811">Translocation</keyword>
<keyword evidence="1" id="KW-0496">Mitochondrion</keyword>
<comment type="subcellular location">
    <subcellularLocation>
        <location evidence="1">Mitochondrion inner membrane</location>
        <topology evidence="1">Peripheral membrane protein</topology>
        <orientation evidence="1">Intermembrane side</orientation>
    </subcellularLocation>
</comment>
<dbReference type="Proteomes" id="UP000806378">
    <property type="component" value="Unassembled WGS sequence"/>
</dbReference>
<keyword evidence="1" id="KW-0472">Membrane</keyword>
<gene>
    <name evidence="3" type="ORF">BT93_L1013</name>
</gene>
<keyword evidence="1" id="KW-0813">Transport</keyword>
<evidence type="ECO:0000313" key="3">
    <source>
        <dbReference type="EMBL" id="KAF7845713.1"/>
    </source>
</evidence>
<proteinExistence type="inferred from homology"/>
<dbReference type="GO" id="GO:0005743">
    <property type="term" value="C:mitochondrial inner membrane"/>
    <property type="evidence" value="ECO:0007669"/>
    <property type="project" value="UniProtKB-SubCell"/>
</dbReference>
<comment type="similarity">
    <text evidence="1">Belongs to the small Tim family.</text>
</comment>
<evidence type="ECO:0000256" key="1">
    <source>
        <dbReference type="RuleBase" id="RU367043"/>
    </source>
</evidence>
<reference evidence="3" key="1">
    <citation type="submission" date="2020-05" db="EMBL/GenBank/DDBJ databases">
        <title>WGS assembly of Corymbia citriodora subspecies variegata.</title>
        <authorList>
            <person name="Barry K."/>
            <person name="Hundley H."/>
            <person name="Shu S."/>
            <person name="Jenkins J."/>
            <person name="Grimwood J."/>
            <person name="Baten A."/>
        </authorList>
    </citation>
    <scope>NUCLEOTIDE SEQUENCE</scope>
    <source>
        <strain evidence="3">CV2-018</strain>
    </source>
</reference>
<dbReference type="Pfam" id="PF02953">
    <property type="entry name" value="zf-Tim10_DDP"/>
    <property type="match status" value="1"/>
</dbReference>
<dbReference type="InterPro" id="IPR004217">
    <property type="entry name" value="Tim10-like"/>
</dbReference>
<evidence type="ECO:0000313" key="4">
    <source>
        <dbReference type="Proteomes" id="UP000806378"/>
    </source>
</evidence>
<accession>A0A8T0CEJ4</accession>
<comment type="domain">
    <text evidence="1">The twin CX3C motif contains 4 conserved Cys residues that form 2 disulfide bonds in the mitochondrial intermembrane space.</text>
</comment>
<dbReference type="Gramene" id="rna-gnl|WGS:JABURB|Cocit.L1013.1">
    <property type="protein sequence ID" value="cds-KAF7845713.1"/>
    <property type="gene ID" value="gene-BT93_L1013"/>
</dbReference>
<keyword evidence="1" id="KW-0143">Chaperone</keyword>
<keyword evidence="1" id="KW-1015">Disulfide bond</keyword>
<protein>
    <recommendedName>
        <fullName evidence="1">Mitochondrial import inner membrane translocase subunit</fullName>
    </recommendedName>
</protein>
<dbReference type="SUPFAM" id="SSF144122">
    <property type="entry name" value="Tim10-like"/>
    <property type="match status" value="1"/>
</dbReference>
<dbReference type="GO" id="GO:0015031">
    <property type="term" value="P:protein transport"/>
    <property type="evidence" value="ECO:0007669"/>
    <property type="project" value="UniProtKB-KW"/>
</dbReference>
<evidence type="ECO:0000259" key="2">
    <source>
        <dbReference type="Pfam" id="PF02953"/>
    </source>
</evidence>
<keyword evidence="1" id="KW-0999">Mitochondrion inner membrane</keyword>
<dbReference type="Gene3D" id="1.10.287.810">
    <property type="entry name" value="Mitochondrial import inner membrane translocase subunit tim13 like domains"/>
    <property type="match status" value="1"/>
</dbReference>
<feature type="domain" description="Tim10-like" evidence="2">
    <location>
        <begin position="29"/>
        <end position="93"/>
    </location>
</feature>
<dbReference type="InterPro" id="IPR035427">
    <property type="entry name" value="Tim10-like_dom_sf"/>
</dbReference>
<name>A0A8T0CEJ4_CORYI</name>